<protein>
    <submittedName>
        <fullName evidence="2">Uncharacterized protein LOC114342509</fullName>
    </submittedName>
</protein>
<evidence type="ECO:0000313" key="2">
    <source>
        <dbReference type="RefSeq" id="XP_028149120.1"/>
    </source>
</evidence>
<feature type="signal peptide" evidence="1">
    <location>
        <begin position="1"/>
        <end position="19"/>
    </location>
</feature>
<reference evidence="2" key="1">
    <citation type="submission" date="2025-08" db="UniProtKB">
        <authorList>
            <consortium name="RefSeq"/>
        </authorList>
    </citation>
    <scope>IDENTIFICATION</scope>
    <source>
        <tissue evidence="2">Whole insect</tissue>
    </source>
</reference>
<accession>A0A6P7GZA5</accession>
<sequence>MKFLATLFIAFAVLYSALSVPQFSIGGSNVPDIRYELKAVEALKEAYELYPNDALKRVEAFSDLFGEVYVIDNGWNVVSACDTFYTNKQRIYVDIIVKESALTADNTTETTIKIFS</sequence>
<keyword evidence="1" id="KW-0732">Signal</keyword>
<gene>
    <name evidence="2" type="primary">LOC114342509</name>
</gene>
<organism evidence="2">
    <name type="scientific">Diabrotica virgifera virgifera</name>
    <name type="common">western corn rootworm</name>
    <dbReference type="NCBI Taxonomy" id="50390"/>
    <lineage>
        <taxon>Eukaryota</taxon>
        <taxon>Metazoa</taxon>
        <taxon>Ecdysozoa</taxon>
        <taxon>Arthropoda</taxon>
        <taxon>Hexapoda</taxon>
        <taxon>Insecta</taxon>
        <taxon>Pterygota</taxon>
        <taxon>Neoptera</taxon>
        <taxon>Endopterygota</taxon>
        <taxon>Coleoptera</taxon>
        <taxon>Polyphaga</taxon>
        <taxon>Cucujiformia</taxon>
        <taxon>Chrysomeloidea</taxon>
        <taxon>Chrysomelidae</taxon>
        <taxon>Galerucinae</taxon>
        <taxon>Diabroticina</taxon>
        <taxon>Diabroticites</taxon>
        <taxon>Diabrotica</taxon>
    </lineage>
</organism>
<name>A0A6P7GZA5_DIAVI</name>
<feature type="chain" id="PRO_5027605600" evidence="1">
    <location>
        <begin position="20"/>
        <end position="116"/>
    </location>
</feature>
<proteinExistence type="predicted"/>
<dbReference type="InParanoid" id="A0A6P7GZA5"/>
<dbReference type="AlphaFoldDB" id="A0A6P7GZA5"/>
<evidence type="ECO:0000256" key="1">
    <source>
        <dbReference type="SAM" id="SignalP"/>
    </source>
</evidence>
<dbReference type="RefSeq" id="XP_028149120.1">
    <property type="nucleotide sequence ID" value="XM_028293319.1"/>
</dbReference>